<comment type="caution">
    <text evidence="2">The sequence shown here is derived from an EMBL/GenBank/DDBJ whole genome shotgun (WGS) entry which is preliminary data.</text>
</comment>
<dbReference type="EMBL" id="BMKS01000025">
    <property type="protein sequence ID" value="GGG51618.1"/>
    <property type="molecule type" value="Genomic_DNA"/>
</dbReference>
<dbReference type="Proteomes" id="UP000597507">
    <property type="component" value="Unassembled WGS sequence"/>
</dbReference>
<dbReference type="RefSeq" id="WP_188904156.1">
    <property type="nucleotide sequence ID" value="NZ_BMKS01000025.1"/>
</dbReference>
<gene>
    <name evidence="2" type="ORF">GCM10010964_43510</name>
</gene>
<reference evidence="2 3" key="1">
    <citation type="journal article" date="2014" name="Int. J. Syst. Evol. Microbiol.">
        <title>Complete genome sequence of Corynebacterium casei LMG S-19264T (=DSM 44701T), isolated from a smear-ripened cheese.</title>
        <authorList>
            <consortium name="US DOE Joint Genome Institute (JGI-PGF)"/>
            <person name="Walter F."/>
            <person name="Albersmeier A."/>
            <person name="Kalinowski J."/>
            <person name="Ruckert C."/>
        </authorList>
    </citation>
    <scope>NUCLEOTIDE SEQUENCE [LARGE SCALE GENOMIC DNA]</scope>
    <source>
        <strain evidence="2 3">CGMCC 1.16330</strain>
    </source>
</reference>
<feature type="region of interest" description="Disordered" evidence="1">
    <location>
        <begin position="66"/>
        <end position="94"/>
    </location>
</feature>
<evidence type="ECO:0000256" key="1">
    <source>
        <dbReference type="SAM" id="MobiDB-lite"/>
    </source>
</evidence>
<organism evidence="2 3">
    <name type="scientific">Caldovatus sediminis</name>
    <dbReference type="NCBI Taxonomy" id="2041189"/>
    <lineage>
        <taxon>Bacteria</taxon>
        <taxon>Pseudomonadati</taxon>
        <taxon>Pseudomonadota</taxon>
        <taxon>Alphaproteobacteria</taxon>
        <taxon>Acetobacterales</taxon>
        <taxon>Roseomonadaceae</taxon>
        <taxon>Caldovatus</taxon>
    </lineage>
</organism>
<feature type="region of interest" description="Disordered" evidence="1">
    <location>
        <begin position="107"/>
        <end position="134"/>
    </location>
</feature>
<accession>A0A8J2ZFJ9</accession>
<proteinExistence type="predicted"/>
<protein>
    <recommendedName>
        <fullName evidence="4">DNA-binding protein</fullName>
    </recommendedName>
</protein>
<evidence type="ECO:0000313" key="2">
    <source>
        <dbReference type="EMBL" id="GGG51618.1"/>
    </source>
</evidence>
<evidence type="ECO:0000313" key="3">
    <source>
        <dbReference type="Proteomes" id="UP000597507"/>
    </source>
</evidence>
<name>A0A8J2ZFJ9_9PROT</name>
<sequence>MAAIPDNPDALLTREQTAAALTAAGYPVATKTLATKATRGGGPPYSLFCGRALYRWQDALDWARTRTTPPRRRDGVFVPGVSPPQRQGLHAMAVPRRDLLGGWRAWRAAEAASSDPPPPGPDGGEVGRRGGGPQ</sequence>
<keyword evidence="3" id="KW-1185">Reference proteome</keyword>
<evidence type="ECO:0008006" key="4">
    <source>
        <dbReference type="Google" id="ProtNLM"/>
    </source>
</evidence>
<dbReference type="AlphaFoldDB" id="A0A8J2ZFJ9"/>